<dbReference type="PROSITE" id="PS51257">
    <property type="entry name" value="PROKAR_LIPOPROTEIN"/>
    <property type="match status" value="1"/>
</dbReference>
<feature type="signal peptide" evidence="1">
    <location>
        <begin position="1"/>
        <end position="27"/>
    </location>
</feature>
<dbReference type="OrthoDB" id="4735804at2"/>
<dbReference type="Proteomes" id="UP000199147">
    <property type="component" value="Unassembled WGS sequence"/>
</dbReference>
<dbReference type="STRING" id="146018.BN2156_05011"/>
<evidence type="ECO:0000313" key="4">
    <source>
        <dbReference type="Proteomes" id="UP000199147"/>
    </source>
</evidence>
<proteinExistence type="predicted"/>
<keyword evidence="4" id="KW-1185">Reference proteome</keyword>
<feature type="chain" id="PRO_5005223468" description="CDGP domain-containing protein" evidence="1">
    <location>
        <begin position="28"/>
        <end position="97"/>
    </location>
</feature>
<dbReference type="AlphaFoldDB" id="A0A0H5RVD4"/>
<feature type="domain" description="CDGP" evidence="2">
    <location>
        <begin position="28"/>
        <end position="96"/>
    </location>
</feature>
<evidence type="ECO:0000313" key="3">
    <source>
        <dbReference type="EMBL" id="CRZ18110.1"/>
    </source>
</evidence>
<gene>
    <name evidence="3" type="ORF">BN2156_05011</name>
</gene>
<accession>A0A0H5RVD4</accession>
<sequence precursor="true">MKLCIIGGLATVLTVTGLITSAPPASAGCLYGGNVISKCDGPIQPDGSWQRCIGTWGYVPSGWSSHLVPVKRCDPMGPGHDYPFDFTFADPPTHIDG</sequence>
<dbReference type="Pfam" id="PF24238">
    <property type="entry name" value="CDGP"/>
    <property type="match status" value="1"/>
</dbReference>
<evidence type="ECO:0000259" key="2">
    <source>
        <dbReference type="Pfam" id="PF24238"/>
    </source>
</evidence>
<dbReference type="InterPro" id="IPR056271">
    <property type="entry name" value="CDGP_dom"/>
</dbReference>
<evidence type="ECO:0000256" key="1">
    <source>
        <dbReference type="SAM" id="SignalP"/>
    </source>
</evidence>
<name>A0A0H5RVD4_9MYCO</name>
<dbReference type="RefSeq" id="WP_090517711.1">
    <property type="nucleotide sequence ID" value="NZ_CWKH01000003.1"/>
</dbReference>
<keyword evidence="1" id="KW-0732">Signal</keyword>
<dbReference type="EMBL" id="CWKH01000003">
    <property type="protein sequence ID" value="CRZ18110.1"/>
    <property type="molecule type" value="Genomic_DNA"/>
</dbReference>
<reference evidence="4" key="1">
    <citation type="submission" date="2015-07" db="EMBL/GenBank/DDBJ databases">
        <authorList>
            <person name="Urmite Genomes"/>
        </authorList>
    </citation>
    <scope>NUCLEOTIDE SEQUENCE [LARGE SCALE GENOMIC DNA]</scope>
    <source>
        <strain evidence="4">type strain: ATCC 49404</strain>
    </source>
</reference>
<protein>
    <recommendedName>
        <fullName evidence="2">CDGP domain-containing protein</fullName>
    </recommendedName>
</protein>
<organism evidence="3 4">
    <name type="scientific">Mycolicibacterium neworleansense</name>
    <dbReference type="NCBI Taxonomy" id="146018"/>
    <lineage>
        <taxon>Bacteria</taxon>
        <taxon>Bacillati</taxon>
        <taxon>Actinomycetota</taxon>
        <taxon>Actinomycetes</taxon>
        <taxon>Mycobacteriales</taxon>
        <taxon>Mycobacteriaceae</taxon>
        <taxon>Mycolicibacterium</taxon>
    </lineage>
</organism>